<reference evidence="2 3" key="1">
    <citation type="journal article" date="2018" name="Nat. Ecol. Evol.">
        <title>Pezizomycetes genomes reveal the molecular basis of ectomycorrhizal truffle lifestyle.</title>
        <authorList>
            <person name="Murat C."/>
            <person name="Payen T."/>
            <person name="Noel B."/>
            <person name="Kuo A."/>
            <person name="Morin E."/>
            <person name="Chen J."/>
            <person name="Kohler A."/>
            <person name="Krizsan K."/>
            <person name="Balestrini R."/>
            <person name="Da Silva C."/>
            <person name="Montanini B."/>
            <person name="Hainaut M."/>
            <person name="Levati E."/>
            <person name="Barry K.W."/>
            <person name="Belfiori B."/>
            <person name="Cichocki N."/>
            <person name="Clum A."/>
            <person name="Dockter R.B."/>
            <person name="Fauchery L."/>
            <person name="Guy J."/>
            <person name="Iotti M."/>
            <person name="Le Tacon F."/>
            <person name="Lindquist E.A."/>
            <person name="Lipzen A."/>
            <person name="Malagnac F."/>
            <person name="Mello A."/>
            <person name="Molinier V."/>
            <person name="Miyauchi S."/>
            <person name="Poulain J."/>
            <person name="Riccioni C."/>
            <person name="Rubini A."/>
            <person name="Sitrit Y."/>
            <person name="Splivallo R."/>
            <person name="Traeger S."/>
            <person name="Wang M."/>
            <person name="Zifcakova L."/>
            <person name="Wipf D."/>
            <person name="Zambonelli A."/>
            <person name="Paolocci F."/>
            <person name="Nowrousian M."/>
            <person name="Ottonello S."/>
            <person name="Baldrian P."/>
            <person name="Spatafora J.W."/>
            <person name="Henrissat B."/>
            <person name="Nagy L.G."/>
            <person name="Aury J.M."/>
            <person name="Wincker P."/>
            <person name="Grigoriev I.V."/>
            <person name="Bonfante P."/>
            <person name="Martin F.M."/>
        </authorList>
    </citation>
    <scope>NUCLEOTIDE SEQUENCE [LARGE SCALE GENOMIC DNA]</scope>
    <source>
        <strain evidence="2 3">CCBAS932</strain>
    </source>
</reference>
<dbReference type="Proteomes" id="UP000277580">
    <property type="component" value="Unassembled WGS sequence"/>
</dbReference>
<proteinExistence type="predicted"/>
<keyword evidence="1" id="KW-0472">Membrane</keyword>
<keyword evidence="1" id="KW-0812">Transmembrane</keyword>
<sequence length="135" mass="15460">MRYRKKGRVISGVTGLPRNLACACAPQLTSKNYKVDDSSGYRWPVLGKYFLYSTTASLFPFFLFSALLSPHPFANSIETKHIPLKHRLRLSRKRSSLRKSRLVSAINTSTPHLSLFKSIFFRRTSGQFSRSRRCS</sequence>
<gene>
    <name evidence="2" type="ORF">P167DRAFT_39778</name>
</gene>
<accession>A0A3N4KVY2</accession>
<dbReference type="InParanoid" id="A0A3N4KVY2"/>
<feature type="transmembrane region" description="Helical" evidence="1">
    <location>
        <begin position="49"/>
        <end position="68"/>
    </location>
</feature>
<evidence type="ECO:0000256" key="1">
    <source>
        <dbReference type="SAM" id="Phobius"/>
    </source>
</evidence>
<dbReference type="AlphaFoldDB" id="A0A3N4KVY2"/>
<keyword evidence="1" id="KW-1133">Transmembrane helix</keyword>
<name>A0A3N4KVY2_9PEZI</name>
<organism evidence="2 3">
    <name type="scientific">Morchella conica CCBAS932</name>
    <dbReference type="NCBI Taxonomy" id="1392247"/>
    <lineage>
        <taxon>Eukaryota</taxon>
        <taxon>Fungi</taxon>
        <taxon>Dikarya</taxon>
        <taxon>Ascomycota</taxon>
        <taxon>Pezizomycotina</taxon>
        <taxon>Pezizomycetes</taxon>
        <taxon>Pezizales</taxon>
        <taxon>Morchellaceae</taxon>
        <taxon>Morchella</taxon>
    </lineage>
</organism>
<evidence type="ECO:0000313" key="3">
    <source>
        <dbReference type="Proteomes" id="UP000277580"/>
    </source>
</evidence>
<evidence type="ECO:0000313" key="2">
    <source>
        <dbReference type="EMBL" id="RPB14697.1"/>
    </source>
</evidence>
<protein>
    <submittedName>
        <fullName evidence="2">Uncharacterized protein</fullName>
    </submittedName>
</protein>
<dbReference type="EMBL" id="ML119116">
    <property type="protein sequence ID" value="RPB14697.1"/>
    <property type="molecule type" value="Genomic_DNA"/>
</dbReference>
<keyword evidence="3" id="KW-1185">Reference proteome</keyword>